<keyword evidence="7" id="KW-0997">Cell inner membrane</keyword>
<evidence type="ECO:0000256" key="10">
    <source>
        <dbReference type="ARBA" id="ARBA00022741"/>
    </source>
</evidence>
<feature type="transmembrane region" description="Helical" evidence="18">
    <location>
        <begin position="830"/>
        <end position="852"/>
    </location>
</feature>
<comment type="caution">
    <text evidence="20">The sequence shown here is derived from an EMBL/GenBank/DDBJ whole genome shotgun (WGS) entry which is preliminary data.</text>
</comment>
<keyword evidence="14 18" id="KW-1133">Transmembrane helix</keyword>
<gene>
    <name evidence="20" type="primary">mgtA_2</name>
    <name evidence="20" type="ORF">GALL_11500</name>
</gene>
<protein>
    <recommendedName>
        <fullName evidence="5">Magnesium-transporting ATPase, P-type 1</fullName>
        <ecNumber evidence="4">7.2.2.14</ecNumber>
    </recommendedName>
    <alternativeName>
        <fullName evidence="16">Mg(2+) transport ATPase, P-type 1</fullName>
    </alternativeName>
</protein>
<dbReference type="SFLD" id="SFLDS00003">
    <property type="entry name" value="Haloacid_Dehalogenase"/>
    <property type="match status" value="1"/>
</dbReference>
<dbReference type="InterPro" id="IPR008250">
    <property type="entry name" value="ATPase_P-typ_transduc_dom_A_sf"/>
</dbReference>
<dbReference type="SFLD" id="SFLDG00002">
    <property type="entry name" value="C1.7:_P-type_atpase_like"/>
    <property type="match status" value="1"/>
</dbReference>
<comment type="similarity">
    <text evidence="3">Belongs to the cation transport ATPase (P-type) (TC 3.A.3) family. Type IIIB subfamily.</text>
</comment>
<dbReference type="AlphaFoldDB" id="A0A1J5TD03"/>
<dbReference type="SFLD" id="SFLDF00027">
    <property type="entry name" value="p-type_atpase"/>
    <property type="match status" value="1"/>
</dbReference>
<keyword evidence="11" id="KW-0067">ATP-binding</keyword>
<dbReference type="InterPro" id="IPR023299">
    <property type="entry name" value="ATPase_P-typ_cyto_dom_N"/>
</dbReference>
<evidence type="ECO:0000256" key="16">
    <source>
        <dbReference type="ARBA" id="ARBA00029806"/>
    </source>
</evidence>
<evidence type="ECO:0000256" key="12">
    <source>
        <dbReference type="ARBA" id="ARBA00022842"/>
    </source>
</evidence>
<dbReference type="Gene3D" id="3.40.50.1000">
    <property type="entry name" value="HAD superfamily/HAD-like"/>
    <property type="match status" value="1"/>
</dbReference>
<evidence type="ECO:0000256" key="1">
    <source>
        <dbReference type="ARBA" id="ARBA00003954"/>
    </source>
</evidence>
<feature type="transmembrane region" description="Helical" evidence="18">
    <location>
        <begin position="762"/>
        <end position="782"/>
    </location>
</feature>
<keyword evidence="9 18" id="KW-0812">Transmembrane</keyword>
<comment type="function">
    <text evidence="1">Mediates magnesium influx to the cytosol.</text>
</comment>
<dbReference type="SUPFAM" id="SSF56784">
    <property type="entry name" value="HAD-like"/>
    <property type="match status" value="1"/>
</dbReference>
<evidence type="ECO:0000256" key="11">
    <source>
        <dbReference type="ARBA" id="ARBA00022840"/>
    </source>
</evidence>
<dbReference type="PANTHER" id="PTHR42861">
    <property type="entry name" value="CALCIUM-TRANSPORTING ATPASE"/>
    <property type="match status" value="1"/>
</dbReference>
<evidence type="ECO:0000256" key="18">
    <source>
        <dbReference type="SAM" id="Phobius"/>
    </source>
</evidence>
<organism evidence="20">
    <name type="scientific">mine drainage metagenome</name>
    <dbReference type="NCBI Taxonomy" id="410659"/>
    <lineage>
        <taxon>unclassified sequences</taxon>
        <taxon>metagenomes</taxon>
        <taxon>ecological metagenomes</taxon>
    </lineage>
</organism>
<keyword evidence="10" id="KW-0547">Nucleotide-binding</keyword>
<keyword evidence="8" id="KW-0597">Phosphoprotein</keyword>
<dbReference type="Pfam" id="PF00690">
    <property type="entry name" value="Cation_ATPase_N"/>
    <property type="match status" value="1"/>
</dbReference>
<evidence type="ECO:0000256" key="8">
    <source>
        <dbReference type="ARBA" id="ARBA00022553"/>
    </source>
</evidence>
<dbReference type="InterPro" id="IPR044492">
    <property type="entry name" value="P_typ_ATPase_HD_dom"/>
</dbReference>
<dbReference type="GO" id="GO:0016887">
    <property type="term" value="F:ATP hydrolysis activity"/>
    <property type="evidence" value="ECO:0007669"/>
    <property type="project" value="InterPro"/>
</dbReference>
<feature type="domain" description="Cation-transporting P-type ATPase N-terminal" evidence="19">
    <location>
        <begin position="6"/>
        <end position="79"/>
    </location>
</feature>
<evidence type="ECO:0000256" key="13">
    <source>
        <dbReference type="ARBA" id="ARBA00022967"/>
    </source>
</evidence>
<evidence type="ECO:0000256" key="7">
    <source>
        <dbReference type="ARBA" id="ARBA00022519"/>
    </source>
</evidence>
<evidence type="ECO:0000256" key="2">
    <source>
        <dbReference type="ARBA" id="ARBA00004429"/>
    </source>
</evidence>
<dbReference type="GO" id="GO:0015444">
    <property type="term" value="F:P-type magnesium transporter activity"/>
    <property type="evidence" value="ECO:0007669"/>
    <property type="project" value="UniProtKB-EC"/>
</dbReference>
<reference evidence="20" key="1">
    <citation type="submission" date="2016-10" db="EMBL/GenBank/DDBJ databases">
        <title>Sequence of Gallionella enrichment culture.</title>
        <authorList>
            <person name="Poehlein A."/>
            <person name="Muehling M."/>
            <person name="Daniel R."/>
        </authorList>
    </citation>
    <scope>NUCLEOTIDE SEQUENCE</scope>
</reference>
<dbReference type="Gene3D" id="1.20.1110.10">
    <property type="entry name" value="Calcium-transporting ATPase, transmembrane domain"/>
    <property type="match status" value="1"/>
</dbReference>
<dbReference type="GO" id="GO:0005886">
    <property type="term" value="C:plasma membrane"/>
    <property type="evidence" value="ECO:0007669"/>
    <property type="project" value="UniProtKB-SubCell"/>
</dbReference>
<accession>A0A1J5TD03</accession>
<keyword evidence="20" id="KW-0378">Hydrolase</keyword>
<dbReference type="InterPro" id="IPR004014">
    <property type="entry name" value="ATPase_P-typ_cation-transptr_N"/>
</dbReference>
<evidence type="ECO:0000256" key="17">
    <source>
        <dbReference type="ARBA" id="ARBA00047295"/>
    </source>
</evidence>
<dbReference type="Pfam" id="PF00689">
    <property type="entry name" value="Cation_ATPase_C"/>
    <property type="match status" value="1"/>
</dbReference>
<dbReference type="InterPro" id="IPR059000">
    <property type="entry name" value="ATPase_P-type_domA"/>
</dbReference>
<feature type="transmembrane region" description="Helical" evidence="18">
    <location>
        <begin position="62"/>
        <end position="78"/>
    </location>
</feature>
<dbReference type="NCBIfam" id="NF011702">
    <property type="entry name" value="PRK15122.1"/>
    <property type="match status" value="1"/>
</dbReference>
<feature type="transmembrane region" description="Helical" evidence="18">
    <location>
        <begin position="240"/>
        <end position="262"/>
    </location>
</feature>
<evidence type="ECO:0000256" key="6">
    <source>
        <dbReference type="ARBA" id="ARBA00022475"/>
    </source>
</evidence>
<proteinExistence type="inferred from homology"/>
<dbReference type="Gene3D" id="2.70.150.10">
    <property type="entry name" value="Calcium-transporting ATPase, cytoplasmic transduction domain A"/>
    <property type="match status" value="1"/>
</dbReference>
<dbReference type="SUPFAM" id="SSF81665">
    <property type="entry name" value="Calcium ATPase, transmembrane domain M"/>
    <property type="match status" value="1"/>
</dbReference>
<feature type="transmembrane region" description="Helical" evidence="18">
    <location>
        <begin position="84"/>
        <end position="100"/>
    </location>
</feature>
<dbReference type="Pfam" id="PF00122">
    <property type="entry name" value="E1-E2_ATPase"/>
    <property type="match status" value="1"/>
</dbReference>
<keyword evidence="13" id="KW-1278">Translocase</keyword>
<evidence type="ECO:0000256" key="5">
    <source>
        <dbReference type="ARBA" id="ARBA00013555"/>
    </source>
</evidence>
<dbReference type="InterPro" id="IPR001757">
    <property type="entry name" value="P_typ_ATPase"/>
</dbReference>
<dbReference type="GO" id="GO:0005524">
    <property type="term" value="F:ATP binding"/>
    <property type="evidence" value="ECO:0007669"/>
    <property type="project" value="UniProtKB-KW"/>
</dbReference>
<dbReference type="InterPro" id="IPR018303">
    <property type="entry name" value="ATPase_P-typ_P_site"/>
</dbReference>
<dbReference type="SUPFAM" id="SSF81660">
    <property type="entry name" value="Metal cation-transporting ATPase, ATP-binding domain N"/>
    <property type="match status" value="1"/>
</dbReference>
<dbReference type="InterPro" id="IPR023214">
    <property type="entry name" value="HAD_sf"/>
</dbReference>
<dbReference type="SUPFAM" id="SSF81653">
    <property type="entry name" value="Calcium ATPase, transduction domain A"/>
    <property type="match status" value="1"/>
</dbReference>
<dbReference type="InterPro" id="IPR023298">
    <property type="entry name" value="ATPase_P-typ_TM_dom_sf"/>
</dbReference>
<dbReference type="InterPro" id="IPR006415">
    <property type="entry name" value="P-type_ATPase_IIIB"/>
</dbReference>
<dbReference type="SMART" id="SM00831">
    <property type="entry name" value="Cation_ATPase_N"/>
    <property type="match status" value="1"/>
</dbReference>
<feature type="transmembrane region" description="Helical" evidence="18">
    <location>
        <begin position="803"/>
        <end position="824"/>
    </location>
</feature>
<dbReference type="InterPro" id="IPR036412">
    <property type="entry name" value="HAD-like_sf"/>
</dbReference>
<evidence type="ECO:0000256" key="14">
    <source>
        <dbReference type="ARBA" id="ARBA00022989"/>
    </source>
</evidence>
<comment type="subcellular location">
    <subcellularLocation>
        <location evidence="2">Cell inner membrane</location>
        <topology evidence="2">Multi-pass membrane protein</topology>
    </subcellularLocation>
</comment>
<dbReference type="InterPro" id="IPR006068">
    <property type="entry name" value="ATPase_P-typ_cation-transptr_C"/>
</dbReference>
<feature type="transmembrane region" description="Helical" evidence="18">
    <location>
        <begin position="274"/>
        <end position="297"/>
    </location>
</feature>
<dbReference type="EC" id="7.2.2.14" evidence="4"/>
<evidence type="ECO:0000256" key="4">
    <source>
        <dbReference type="ARBA" id="ARBA00012786"/>
    </source>
</evidence>
<dbReference type="PRINTS" id="PR01836">
    <property type="entry name" value="MGATPASE"/>
</dbReference>
<dbReference type="EMBL" id="MLJW01000002">
    <property type="protein sequence ID" value="OIR18810.1"/>
    <property type="molecule type" value="Genomic_DNA"/>
</dbReference>
<comment type="catalytic activity">
    <reaction evidence="17">
        <text>Mg(2+)(out) + ATP + H2O = Mg(2+)(in) + ADP + phosphate + H(+)</text>
        <dbReference type="Rhea" id="RHEA:10260"/>
        <dbReference type="ChEBI" id="CHEBI:15377"/>
        <dbReference type="ChEBI" id="CHEBI:15378"/>
        <dbReference type="ChEBI" id="CHEBI:18420"/>
        <dbReference type="ChEBI" id="CHEBI:30616"/>
        <dbReference type="ChEBI" id="CHEBI:43474"/>
        <dbReference type="ChEBI" id="CHEBI:456216"/>
        <dbReference type="EC" id="7.2.2.14"/>
    </reaction>
</comment>
<dbReference type="Pfam" id="PF13246">
    <property type="entry name" value="Cation_ATPase"/>
    <property type="match status" value="1"/>
</dbReference>
<dbReference type="Gene3D" id="3.40.1110.10">
    <property type="entry name" value="Calcium-transporting ATPase, cytoplasmic domain N"/>
    <property type="match status" value="1"/>
</dbReference>
<keyword evidence="12" id="KW-0460">Magnesium</keyword>
<dbReference type="CDD" id="cd02077">
    <property type="entry name" value="P-type_ATPase_Mg"/>
    <property type="match status" value="1"/>
</dbReference>
<evidence type="ECO:0000256" key="9">
    <source>
        <dbReference type="ARBA" id="ARBA00022692"/>
    </source>
</evidence>
<keyword evidence="15 18" id="KW-0472">Membrane</keyword>
<dbReference type="NCBIfam" id="TIGR01494">
    <property type="entry name" value="ATPase_P-type"/>
    <property type="match status" value="2"/>
</dbReference>
<name>A0A1J5TD03_9ZZZZ</name>
<evidence type="ECO:0000256" key="15">
    <source>
        <dbReference type="ARBA" id="ARBA00023136"/>
    </source>
</evidence>
<keyword evidence="6" id="KW-1003">Cell membrane</keyword>
<dbReference type="PROSITE" id="PS00154">
    <property type="entry name" value="ATPASE_E1_E2"/>
    <property type="match status" value="1"/>
</dbReference>
<evidence type="ECO:0000259" key="19">
    <source>
        <dbReference type="SMART" id="SM00831"/>
    </source>
</evidence>
<feature type="transmembrane region" description="Helical" evidence="18">
    <location>
        <begin position="718"/>
        <end position="742"/>
    </location>
</feature>
<dbReference type="NCBIfam" id="TIGR01524">
    <property type="entry name" value="ATPase-IIIB_Mg"/>
    <property type="match status" value="1"/>
</dbReference>
<evidence type="ECO:0000313" key="20">
    <source>
        <dbReference type="EMBL" id="OIR18810.1"/>
    </source>
</evidence>
<evidence type="ECO:0000256" key="3">
    <source>
        <dbReference type="ARBA" id="ARBA00008746"/>
    </source>
</evidence>
<sequence length="859" mass="95150">MPLDNSNFTIPESDLLNQLGSTANGLTSERATQLLDEVGPNAVAAGRRHTVIMDLLDRCRNPLVIQLLVIAAVSYFMGDMRSTIVVGGMVFLSVFLSYIQESRSSRAVERLQKLVTTTVTVLRDGKETEVPLEDVVPGDIVVLAAGSLIPADLRILSAKDFFVTQSALTGESMPVEKSPDSNQPANRTPFEFTNACFMGSNVLSGTARAIVISTGSSTFFGSLAEKMAAKREATSFDKGVSSFTWLMIRFMVVMVSATFLIVGLTKGNWVEALLFALSVAVGLTPEMLPMIITVCLSKGALMMARKKVIVKHLHAIQNFGAMDVLCTDKTGTLTQDHVVLERYVDVTNRPSEDVLRYAYMNSFYQTGLRNLLDRAILAHTDLDVELNCKKVDEIPFDFKRRRMSVVIDYEGRHVLICKGAVEEVASVCENYQVDEDINPLIRLIRDDLMDEYRSLSAEGYRVLAIAYREFDRSKQVFSVADESELILLGYIAFFDPAKDTSAKAIEALSRSGVLVKILTGDNELVTRKVCNDVAMPITKIVTGPQLALLDDAGFAREVDEANVLARLTPDQKEKVIKTLRSKGHVVGFMGDGINDVLAMKAADVGISVDTAVDVAKESADIILLEKSLLVLEDGIIEGRKVFGNIIKYIKMGASSNFGNMFSVVGGAYFLPFLPMAPIQVLVNNLLYDISQVGIPLDNVDHEYLSKPRRWNIKSIQKFMIFIGPISSIFDYATFFVMLYYFGCAAYTHAGVDAATKSHLEQLFHTGWFVESILTQTLIVHIIRTQRVPFVQSRASKTMTFTTLAIMGIGCWLPFSPIAHFLGFVPLPPVFFLWMLLFLFSYSVLTHSVKMWFARRFGLD</sequence>